<dbReference type="Proteomes" id="UP001586593">
    <property type="component" value="Unassembled WGS sequence"/>
</dbReference>
<comment type="caution">
    <text evidence="2">The sequence shown here is derived from an EMBL/GenBank/DDBJ whole genome shotgun (WGS) entry which is preliminary data.</text>
</comment>
<evidence type="ECO:0000313" key="2">
    <source>
        <dbReference type="EMBL" id="KAL1838634.1"/>
    </source>
</evidence>
<keyword evidence="1" id="KW-0732">Signal</keyword>
<reference evidence="2 3" key="1">
    <citation type="journal article" date="2024" name="Commun. Biol.">
        <title>Comparative genomic analysis of thermophilic fungi reveals convergent evolutionary adaptations and gene losses.</title>
        <authorList>
            <person name="Steindorff A.S."/>
            <person name="Aguilar-Pontes M.V."/>
            <person name="Robinson A.J."/>
            <person name="Andreopoulos B."/>
            <person name="LaButti K."/>
            <person name="Kuo A."/>
            <person name="Mondo S."/>
            <person name="Riley R."/>
            <person name="Otillar R."/>
            <person name="Haridas S."/>
            <person name="Lipzen A."/>
            <person name="Grimwood J."/>
            <person name="Schmutz J."/>
            <person name="Clum A."/>
            <person name="Reid I.D."/>
            <person name="Moisan M.C."/>
            <person name="Butler G."/>
            <person name="Nguyen T.T.M."/>
            <person name="Dewar K."/>
            <person name="Conant G."/>
            <person name="Drula E."/>
            <person name="Henrissat B."/>
            <person name="Hansel C."/>
            <person name="Singer S."/>
            <person name="Hutchinson M.I."/>
            <person name="de Vries R.P."/>
            <person name="Natvig D.O."/>
            <person name="Powell A.J."/>
            <person name="Tsang A."/>
            <person name="Grigoriev I.V."/>
        </authorList>
    </citation>
    <scope>NUCLEOTIDE SEQUENCE [LARGE SCALE GENOMIC DNA]</scope>
    <source>
        <strain evidence="2 3">ATCC 24622</strain>
    </source>
</reference>
<evidence type="ECO:0000313" key="3">
    <source>
        <dbReference type="Proteomes" id="UP001586593"/>
    </source>
</evidence>
<proteinExistence type="predicted"/>
<evidence type="ECO:0000256" key="1">
    <source>
        <dbReference type="SAM" id="SignalP"/>
    </source>
</evidence>
<dbReference type="EMBL" id="JAZHXJ010002447">
    <property type="protein sequence ID" value="KAL1838634.1"/>
    <property type="molecule type" value="Genomic_DNA"/>
</dbReference>
<feature type="chain" id="PRO_5045208130" evidence="1">
    <location>
        <begin position="24"/>
        <end position="179"/>
    </location>
</feature>
<sequence length="179" mass="19012">MKSTSSLSLASAVLLSLSQWVSCNSMVFPRNNILLFESISNRTKVPLGQLSDGLAGRELPGGLEERQSSQCVDPGYAVPCSNVPDSCCPSGYACFPDGCCNQARGRLVPCPNGKYCYLASSEICCDGGTCPDADTCCDNECCRSIAYCGSDGYCSACPDATVTRTTTWTYTSTLRVARL</sequence>
<keyword evidence="3" id="KW-1185">Reference proteome</keyword>
<name>A0ABR3V9X3_9PEZI</name>
<protein>
    <submittedName>
        <fullName evidence="2">Uncharacterized protein</fullName>
    </submittedName>
</protein>
<organism evidence="2 3">
    <name type="scientific">Phialemonium thermophilum</name>
    <dbReference type="NCBI Taxonomy" id="223376"/>
    <lineage>
        <taxon>Eukaryota</taxon>
        <taxon>Fungi</taxon>
        <taxon>Dikarya</taxon>
        <taxon>Ascomycota</taxon>
        <taxon>Pezizomycotina</taxon>
        <taxon>Sordariomycetes</taxon>
        <taxon>Sordariomycetidae</taxon>
        <taxon>Cephalothecales</taxon>
        <taxon>Cephalothecaceae</taxon>
        <taxon>Phialemonium</taxon>
    </lineage>
</organism>
<gene>
    <name evidence="2" type="ORF">VTK73DRAFT_4275</name>
</gene>
<feature type="signal peptide" evidence="1">
    <location>
        <begin position="1"/>
        <end position="23"/>
    </location>
</feature>
<accession>A0ABR3V9X3</accession>